<dbReference type="InterPro" id="IPR036770">
    <property type="entry name" value="Ankyrin_rpt-contain_sf"/>
</dbReference>
<feature type="repeat" description="ANK" evidence="1">
    <location>
        <begin position="166"/>
        <end position="198"/>
    </location>
</feature>
<proteinExistence type="predicted"/>
<reference evidence="2 3" key="1">
    <citation type="journal article" date="2018" name="BMC Genomics">
        <title>Genomic evidence for intraspecific hybridization in a clonal and extremely halotolerant yeast.</title>
        <authorList>
            <person name="Gostincar C."/>
            <person name="Stajich J.E."/>
            <person name="Zupancic J."/>
            <person name="Zalar P."/>
            <person name="Gunde-Cimerman N."/>
        </authorList>
    </citation>
    <scope>NUCLEOTIDE SEQUENCE [LARGE SCALE GENOMIC DNA]</scope>
    <source>
        <strain evidence="2 3">EXF-2682</strain>
    </source>
</reference>
<evidence type="ECO:0000313" key="3">
    <source>
        <dbReference type="Proteomes" id="UP000269276"/>
    </source>
</evidence>
<protein>
    <submittedName>
        <fullName evidence="2">Uncharacterized protein</fullName>
    </submittedName>
</protein>
<gene>
    <name evidence="2" type="ORF">D0863_04191</name>
</gene>
<dbReference type="EMBL" id="QWIP01000107">
    <property type="protein sequence ID" value="RMY72941.1"/>
    <property type="molecule type" value="Genomic_DNA"/>
</dbReference>
<dbReference type="InterPro" id="IPR002110">
    <property type="entry name" value="Ankyrin_rpt"/>
</dbReference>
<keyword evidence="1" id="KW-0040">ANK repeat</keyword>
<name>A0A3M7E8L4_HORWE</name>
<organism evidence="2 3">
    <name type="scientific">Hortaea werneckii</name>
    <name type="common">Black yeast</name>
    <name type="synonym">Cladosporium werneckii</name>
    <dbReference type="NCBI Taxonomy" id="91943"/>
    <lineage>
        <taxon>Eukaryota</taxon>
        <taxon>Fungi</taxon>
        <taxon>Dikarya</taxon>
        <taxon>Ascomycota</taxon>
        <taxon>Pezizomycotina</taxon>
        <taxon>Dothideomycetes</taxon>
        <taxon>Dothideomycetidae</taxon>
        <taxon>Mycosphaerellales</taxon>
        <taxon>Teratosphaeriaceae</taxon>
        <taxon>Hortaea</taxon>
    </lineage>
</organism>
<dbReference type="OrthoDB" id="3200163at2759"/>
<accession>A0A3M7E8L4</accession>
<dbReference type="SUPFAM" id="SSF48403">
    <property type="entry name" value="Ankyrin repeat"/>
    <property type="match status" value="1"/>
</dbReference>
<dbReference type="Gene3D" id="1.25.40.20">
    <property type="entry name" value="Ankyrin repeat-containing domain"/>
    <property type="match status" value="1"/>
</dbReference>
<dbReference type="AlphaFoldDB" id="A0A3M7E8L4"/>
<dbReference type="PROSITE" id="PS50297">
    <property type="entry name" value="ANK_REP_REGION"/>
    <property type="match status" value="1"/>
</dbReference>
<dbReference type="PROSITE" id="PS50088">
    <property type="entry name" value="ANK_REPEAT"/>
    <property type="match status" value="1"/>
</dbReference>
<evidence type="ECO:0000313" key="2">
    <source>
        <dbReference type="EMBL" id="RMY72941.1"/>
    </source>
</evidence>
<dbReference type="Proteomes" id="UP000269276">
    <property type="component" value="Unassembled WGS sequence"/>
</dbReference>
<evidence type="ECO:0000256" key="1">
    <source>
        <dbReference type="PROSITE-ProRule" id="PRU00023"/>
    </source>
</evidence>
<dbReference type="VEuPathDB" id="FungiDB:BTJ68_11117"/>
<comment type="caution">
    <text evidence="2">The sequence shown here is derived from an EMBL/GenBank/DDBJ whole genome shotgun (WGS) entry which is preliminary data.</text>
</comment>
<sequence length="523" mass="59345">MLDQRIRDLSDKVEQTKSLLTIATSICIPEQIIGQLATLIDAQQKANSLAVQTMAGPTLRKPSDLSFECSPSSMNQMGVDTRNRNELAKMGKTGGRRYKFHMSPWLLQCAWTLTAQRAYSGWMFSLHCHGRLPGDHPAAIACFEGDCPKMQSLLDAGQVSPHDEVGGRSLVQLAANGGHLSMIKLLCELGADMRLSSRDSAEAKCSLVNEFWYGWRSNRELSGSIPKLSIALRFFENDCELDIDDDDTMDEGLFLLYTRPFASLSVHDRLVMFDCMLHGCSELGPCLSIIEPALVDPTYFTTEIEIRYRPTLLHLLAHAFGKDFCTDEATYTERLGALLQAGVAVSNLHELDQLGSGMTPLMHVIFSANRYYQHFEANYNELRWELKPFEKRLQHVRRALQRWLLLMKNSGVNLHKYGKIEGRSFQKHWKHNQSVLWEYCYSFVEILGIKHGFEPSEWDLWAIQPSDAHVEEFWRMIEDPVPTLPGGWVEDCPADPDPNVARVWRKPLGQRKLARDIKAGSIK</sequence>